<feature type="transmembrane region" description="Helical" evidence="1">
    <location>
        <begin position="67"/>
        <end position="84"/>
    </location>
</feature>
<sequence>MFSGLLLLARKILDNQDELDKRLSDLEKVQEEAGLRAQQKTNMREFSGSNNTQTMGHDRSEGNGVEGATLGTSFGVLFGAFIQVKDKTRMFKRILGYLESTIDSLKPFIEEIVEYNKVLHLSKEELGNFITLMEKGAQLIHKCSKIRKWASYKNFVVNTIMTLELVGGAALGTVFVALHNVVKVALGRTIMQFKPLLGDLKFTLDLLNPRIIQQVGEHKLALGLPNEEIDSFQQQTDEGIKLVIKLSKLSMWNCNIWYNYCNCTKPSYTDQLVELDRYFRILLEILKQQEMRDVKEALLLARKIHDKQDELDKKLSDLLKVQQEAGLRAHEGWNGREF</sequence>
<proteinExistence type="predicted"/>
<keyword evidence="1" id="KW-0472">Membrane</keyword>
<dbReference type="Pfam" id="PF05659">
    <property type="entry name" value="RPW8"/>
    <property type="match status" value="2"/>
</dbReference>
<keyword evidence="1" id="KW-1133">Transmembrane helix</keyword>
<gene>
    <name evidence="3" type="ORF">ALMOND_2B002641</name>
</gene>
<dbReference type="InParanoid" id="A0A5E4FID7"/>
<feature type="transmembrane region" description="Helical" evidence="1">
    <location>
        <begin position="155"/>
        <end position="178"/>
    </location>
</feature>
<reference evidence="4" key="1">
    <citation type="journal article" date="2020" name="Plant J.">
        <title>Transposons played a major role in the diversification between the closely related almond and peach genomes: results from the almond genome sequence.</title>
        <authorList>
            <person name="Alioto T."/>
            <person name="Alexiou K.G."/>
            <person name="Bardil A."/>
            <person name="Barteri F."/>
            <person name="Castanera R."/>
            <person name="Cruz F."/>
            <person name="Dhingra A."/>
            <person name="Duval H."/>
            <person name="Fernandez I Marti A."/>
            <person name="Frias L."/>
            <person name="Galan B."/>
            <person name="Garcia J.L."/>
            <person name="Howad W."/>
            <person name="Gomez-Garrido J."/>
            <person name="Gut M."/>
            <person name="Julca I."/>
            <person name="Morata J."/>
            <person name="Puigdomenech P."/>
            <person name="Ribeca P."/>
            <person name="Rubio Cabetas M.J."/>
            <person name="Vlasova A."/>
            <person name="Wirthensohn M."/>
            <person name="Garcia-Mas J."/>
            <person name="Gabaldon T."/>
            <person name="Casacuberta J.M."/>
            <person name="Arus P."/>
        </authorList>
    </citation>
    <scope>NUCLEOTIDE SEQUENCE [LARGE SCALE GENOMIC DNA]</scope>
    <source>
        <strain evidence="4">cv. Texas</strain>
    </source>
</reference>
<accession>A0A5E4FID7</accession>
<keyword evidence="1" id="KW-0812">Transmembrane</keyword>
<name>A0A5E4FID7_PRUDU</name>
<dbReference type="AlphaFoldDB" id="A0A5E4FID7"/>
<dbReference type="EMBL" id="CABIKO010000124">
    <property type="protein sequence ID" value="VVA27582.1"/>
    <property type="molecule type" value="Genomic_DNA"/>
</dbReference>
<organism evidence="3 4">
    <name type="scientific">Prunus dulcis</name>
    <name type="common">Almond</name>
    <name type="synonym">Amygdalus dulcis</name>
    <dbReference type="NCBI Taxonomy" id="3755"/>
    <lineage>
        <taxon>Eukaryota</taxon>
        <taxon>Viridiplantae</taxon>
        <taxon>Streptophyta</taxon>
        <taxon>Embryophyta</taxon>
        <taxon>Tracheophyta</taxon>
        <taxon>Spermatophyta</taxon>
        <taxon>Magnoliopsida</taxon>
        <taxon>eudicotyledons</taxon>
        <taxon>Gunneridae</taxon>
        <taxon>Pentapetalae</taxon>
        <taxon>rosids</taxon>
        <taxon>fabids</taxon>
        <taxon>Rosales</taxon>
        <taxon>Rosaceae</taxon>
        <taxon>Amygdaloideae</taxon>
        <taxon>Amygdaleae</taxon>
        <taxon>Prunus</taxon>
    </lineage>
</organism>
<dbReference type="Gramene" id="VVA27582">
    <property type="protein sequence ID" value="VVA27582"/>
    <property type="gene ID" value="Prudul26B002641"/>
</dbReference>
<evidence type="ECO:0000259" key="2">
    <source>
        <dbReference type="PROSITE" id="PS51153"/>
    </source>
</evidence>
<protein>
    <submittedName>
        <fullName evidence="3">PREDICTED: probable</fullName>
    </submittedName>
</protein>
<dbReference type="Proteomes" id="UP000327085">
    <property type="component" value="Chromosome 5"/>
</dbReference>
<dbReference type="InterPro" id="IPR008808">
    <property type="entry name" value="Powdery_mildew-R_dom"/>
</dbReference>
<evidence type="ECO:0000313" key="3">
    <source>
        <dbReference type="EMBL" id="VVA27582.1"/>
    </source>
</evidence>
<feature type="domain" description="RPW8" evidence="2">
    <location>
        <begin position="57"/>
        <end position="210"/>
    </location>
</feature>
<evidence type="ECO:0000256" key="1">
    <source>
        <dbReference type="SAM" id="Phobius"/>
    </source>
</evidence>
<dbReference type="PROSITE" id="PS51153">
    <property type="entry name" value="RPW8"/>
    <property type="match status" value="1"/>
</dbReference>
<evidence type="ECO:0000313" key="4">
    <source>
        <dbReference type="Proteomes" id="UP000327085"/>
    </source>
</evidence>